<sequence length="158" mass="17335">MGRTTELRRAVADAFVPVAEAAGFRPDHRRMPTTLTFRRSVGGQVQILEIQWEKYGRPRFVLDYGACPGGGFAIDGRVFPPEEVFAGWLPASGRLKPGRGLGPGAWFRQDRPLLQRLLGRGALRPATEVAAELVALFPEVLRALDDGVRGPHITPLQP</sequence>
<evidence type="ECO:0008006" key="3">
    <source>
        <dbReference type="Google" id="ProtNLM"/>
    </source>
</evidence>
<reference evidence="1 2" key="1">
    <citation type="submission" date="2020-03" db="EMBL/GenBank/DDBJ databases">
        <authorList>
            <person name="Sun Q."/>
        </authorList>
    </citation>
    <scope>NUCLEOTIDE SEQUENCE [LARGE SCALE GENOMIC DNA]</scope>
    <source>
        <strain evidence="1 2">JC162</strain>
    </source>
</reference>
<dbReference type="RefSeq" id="WP_170052182.1">
    <property type="nucleotide sequence ID" value="NZ_JABBKX010000001.1"/>
</dbReference>
<evidence type="ECO:0000313" key="1">
    <source>
        <dbReference type="EMBL" id="NMJ39874.1"/>
    </source>
</evidence>
<comment type="caution">
    <text evidence="1">The sequence shown here is derived from an EMBL/GenBank/DDBJ whole genome shotgun (WGS) entry which is preliminary data.</text>
</comment>
<gene>
    <name evidence="1" type="ORF">GWK16_01375</name>
</gene>
<evidence type="ECO:0000313" key="2">
    <source>
        <dbReference type="Proteomes" id="UP000548582"/>
    </source>
</evidence>
<name>A0A848E626_9PROT</name>
<organism evidence="1 2">
    <name type="scientific">Neoroseomonas marina</name>
    <dbReference type="NCBI Taxonomy" id="1232220"/>
    <lineage>
        <taxon>Bacteria</taxon>
        <taxon>Pseudomonadati</taxon>
        <taxon>Pseudomonadota</taxon>
        <taxon>Alphaproteobacteria</taxon>
        <taxon>Acetobacterales</taxon>
        <taxon>Acetobacteraceae</taxon>
        <taxon>Neoroseomonas</taxon>
    </lineage>
</organism>
<protein>
    <recommendedName>
        <fullName evidence="3">DUF4304 domain-containing protein</fullName>
    </recommendedName>
</protein>
<dbReference type="EMBL" id="JABBKX010000001">
    <property type="protein sequence ID" value="NMJ39874.1"/>
    <property type="molecule type" value="Genomic_DNA"/>
</dbReference>
<dbReference type="AlphaFoldDB" id="A0A848E626"/>
<accession>A0A848E626</accession>
<dbReference type="Proteomes" id="UP000548582">
    <property type="component" value="Unassembled WGS sequence"/>
</dbReference>
<keyword evidence="2" id="KW-1185">Reference proteome</keyword>
<proteinExistence type="predicted"/>